<keyword evidence="1" id="KW-1133">Transmembrane helix</keyword>
<reference evidence="2" key="1">
    <citation type="submission" date="2022-07" db="EMBL/GenBank/DDBJ databases">
        <title>Alkalimarinus sp. nov., isolated from gut of a Alitta virens.</title>
        <authorList>
            <person name="Yang A.I."/>
            <person name="Shin N.-R."/>
        </authorList>
    </citation>
    <scope>NUCLEOTIDE SEQUENCE</scope>
    <source>
        <strain evidence="2">FA028</strain>
    </source>
</reference>
<dbReference type="EMBL" id="CP101527">
    <property type="protein sequence ID" value="UZW73331.1"/>
    <property type="molecule type" value="Genomic_DNA"/>
</dbReference>
<dbReference type="KEGG" id="asem:NNL22_09720"/>
<evidence type="ECO:0000313" key="3">
    <source>
        <dbReference type="Proteomes" id="UP001164472"/>
    </source>
</evidence>
<proteinExistence type="predicted"/>
<evidence type="ECO:0000313" key="2">
    <source>
        <dbReference type="EMBL" id="UZW73331.1"/>
    </source>
</evidence>
<dbReference type="PANTHER" id="PTHR36434">
    <property type="entry name" value="MEMBRANE PROTEASE YUGP-RELATED"/>
    <property type="match status" value="1"/>
</dbReference>
<evidence type="ECO:0000256" key="1">
    <source>
        <dbReference type="SAM" id="Phobius"/>
    </source>
</evidence>
<keyword evidence="3" id="KW-1185">Reference proteome</keyword>
<dbReference type="Pfam" id="PF04298">
    <property type="entry name" value="Zn_peptidase_2"/>
    <property type="match status" value="1"/>
</dbReference>
<keyword evidence="1" id="KW-0472">Membrane</keyword>
<gene>
    <name evidence="2" type="ORF">NNL22_09720</name>
</gene>
<dbReference type="AlphaFoldDB" id="A0A9E8HN45"/>
<keyword evidence="1" id="KW-0812">Transmembrane</keyword>
<sequence length="213" mass="23797">MWIKYVMKKHGSVLSELPGTGGELAKHLINQFQLNGIEVEQTAPNSDHYDDTDKKVRLSPAIFNGRSLTAIAVATHEVGHAIQFYRKEKITHLRKRYTPLAKKIERVSIGILFSLPLITAIFKVPHIVLLTALIGALGMLSAVLVQLIVLPLEWDASFNKALPILIEGRYINQQQEAAVRSVLRAAAFTYVAAALADMLRLWRWLAILRGAIR</sequence>
<dbReference type="PANTHER" id="PTHR36434:SF1">
    <property type="entry name" value="MEMBRANE PROTEASE YUGP-RELATED"/>
    <property type="match status" value="1"/>
</dbReference>
<dbReference type="Proteomes" id="UP001164472">
    <property type="component" value="Chromosome"/>
</dbReference>
<name>A0A9E8HN45_9ALTE</name>
<protein>
    <submittedName>
        <fullName evidence="2">Zinc metallopeptidase</fullName>
    </submittedName>
</protein>
<accession>A0A9E8HN45</accession>
<dbReference type="InterPro" id="IPR007395">
    <property type="entry name" value="Zn_peptidase_2"/>
</dbReference>
<organism evidence="2 3">
    <name type="scientific">Alkalimarinus sediminis</name>
    <dbReference type="NCBI Taxonomy" id="1632866"/>
    <lineage>
        <taxon>Bacteria</taxon>
        <taxon>Pseudomonadati</taxon>
        <taxon>Pseudomonadota</taxon>
        <taxon>Gammaproteobacteria</taxon>
        <taxon>Alteromonadales</taxon>
        <taxon>Alteromonadaceae</taxon>
        <taxon>Alkalimarinus</taxon>
    </lineage>
</organism>
<feature type="transmembrane region" description="Helical" evidence="1">
    <location>
        <begin position="104"/>
        <end position="122"/>
    </location>
</feature>
<feature type="transmembrane region" description="Helical" evidence="1">
    <location>
        <begin position="128"/>
        <end position="150"/>
    </location>
</feature>